<keyword evidence="4" id="KW-1185">Reference proteome</keyword>
<proteinExistence type="predicted"/>
<keyword evidence="2" id="KW-0812">Transmembrane</keyword>
<feature type="region of interest" description="Disordered" evidence="1">
    <location>
        <begin position="178"/>
        <end position="202"/>
    </location>
</feature>
<feature type="compositionally biased region" description="Basic and acidic residues" evidence="1">
    <location>
        <begin position="379"/>
        <end position="395"/>
    </location>
</feature>
<name>A0A4Y4D2Y8_KOCVA</name>
<dbReference type="Proteomes" id="UP000315730">
    <property type="component" value="Unassembled WGS sequence"/>
</dbReference>
<organism evidence="3 4">
    <name type="scientific">Kocuria varians</name>
    <name type="common">Micrococcus varians</name>
    <dbReference type="NCBI Taxonomy" id="1272"/>
    <lineage>
        <taxon>Bacteria</taxon>
        <taxon>Bacillati</taxon>
        <taxon>Actinomycetota</taxon>
        <taxon>Actinomycetes</taxon>
        <taxon>Micrococcales</taxon>
        <taxon>Micrococcaceae</taxon>
        <taxon>Kocuria</taxon>
    </lineage>
</organism>
<feature type="region of interest" description="Disordered" evidence="1">
    <location>
        <begin position="379"/>
        <end position="441"/>
    </location>
</feature>
<keyword evidence="2" id="KW-0472">Membrane</keyword>
<gene>
    <name evidence="3" type="ORF">KVA01_17100</name>
</gene>
<evidence type="ECO:0000256" key="1">
    <source>
        <dbReference type="SAM" id="MobiDB-lite"/>
    </source>
</evidence>
<dbReference type="AlphaFoldDB" id="A0A4Y4D2Y8"/>
<feature type="transmembrane region" description="Helical" evidence="2">
    <location>
        <begin position="269"/>
        <end position="289"/>
    </location>
</feature>
<evidence type="ECO:0000256" key="2">
    <source>
        <dbReference type="SAM" id="Phobius"/>
    </source>
</evidence>
<sequence>MIVLDTVPDGATLFKNKHSLWKECAVSHVKTPEPRQRPAWTESVRAALIATVVVSIVLLAFAWPTVTSKTENLPVAVVGTQEQIDTVTEKMPENLPDIHPVADREDIVNGIKTREVYGGIVLGGSPEILTASAASPVASQMLTSMGTTMQRGIDQQVIEKTTQALQKITGALSQGPSGLAALQGQQQGSGQQAMTPPTVKTTDVVPLSEDDPWGSGLAIAGLPLTMGGMIGGILISTLVTGARKHLLAIALYGIFGGLALASIMQSNFFANWAGIGLGIAATASVIVGLSSLIGRAGLAVGAVLTMFIDNPISALTSPKEFIVAPFGEIGQWLVPGLSGTLLRDLSYFPDANIAARFWALIGWVALGVVLTLLGHHKNESSITGKDEPEQPILHHEPRHPHTAQHSTAARYGATGESVTETPDADGTGTADGYGANAPQRA</sequence>
<comment type="caution">
    <text evidence="3">The sequence shown here is derived from an EMBL/GenBank/DDBJ whole genome shotgun (WGS) entry which is preliminary data.</text>
</comment>
<feature type="transmembrane region" description="Helical" evidence="2">
    <location>
        <begin position="296"/>
        <end position="316"/>
    </location>
</feature>
<evidence type="ECO:0000313" key="4">
    <source>
        <dbReference type="Proteomes" id="UP000315730"/>
    </source>
</evidence>
<feature type="transmembrane region" description="Helical" evidence="2">
    <location>
        <begin position="353"/>
        <end position="373"/>
    </location>
</feature>
<accession>A0A4Y4D2Y8</accession>
<feature type="compositionally biased region" description="Low complexity" evidence="1">
    <location>
        <begin position="419"/>
        <end position="441"/>
    </location>
</feature>
<evidence type="ECO:0000313" key="3">
    <source>
        <dbReference type="EMBL" id="GEC99555.1"/>
    </source>
</evidence>
<dbReference type="EMBL" id="BJNW01000014">
    <property type="protein sequence ID" value="GEC99555.1"/>
    <property type="molecule type" value="Genomic_DNA"/>
</dbReference>
<reference evidence="3 4" key="1">
    <citation type="submission" date="2019-06" db="EMBL/GenBank/DDBJ databases">
        <title>Whole genome shotgun sequence of Kocuria varians NBRC 15358.</title>
        <authorList>
            <person name="Hosoyama A."/>
            <person name="Uohara A."/>
            <person name="Ohji S."/>
            <person name="Ichikawa N."/>
        </authorList>
    </citation>
    <scope>NUCLEOTIDE SEQUENCE [LARGE SCALE GENOMIC DNA]</scope>
    <source>
        <strain evidence="3 4">NBRC 15358</strain>
    </source>
</reference>
<dbReference type="STRING" id="1272.GCA_900014985_01984"/>
<evidence type="ECO:0008006" key="5">
    <source>
        <dbReference type="Google" id="ProtNLM"/>
    </source>
</evidence>
<feature type="transmembrane region" description="Helical" evidence="2">
    <location>
        <begin position="217"/>
        <end position="239"/>
    </location>
</feature>
<feature type="transmembrane region" description="Helical" evidence="2">
    <location>
        <begin position="246"/>
        <end position="263"/>
    </location>
</feature>
<protein>
    <recommendedName>
        <fullName evidence="5">ABC transporter permease</fullName>
    </recommendedName>
</protein>
<keyword evidence="2" id="KW-1133">Transmembrane helix</keyword>
<feature type="transmembrane region" description="Helical" evidence="2">
    <location>
        <begin position="44"/>
        <end position="63"/>
    </location>
</feature>